<organism evidence="2 3">
    <name type="scientific">Legionella fallonii LLAP-10</name>
    <dbReference type="NCBI Taxonomy" id="1212491"/>
    <lineage>
        <taxon>Bacteria</taxon>
        <taxon>Pseudomonadati</taxon>
        <taxon>Pseudomonadota</taxon>
        <taxon>Gammaproteobacteria</taxon>
        <taxon>Legionellales</taxon>
        <taxon>Legionellaceae</taxon>
        <taxon>Legionella</taxon>
    </lineage>
</organism>
<accession>A0A098G9S9</accession>
<evidence type="ECO:0000256" key="1">
    <source>
        <dbReference type="SAM" id="SignalP"/>
    </source>
</evidence>
<sequence length="202" mass="23111">MKKLLLIICMLYLPFADAKDYGVLGKAFEIAEMDFLEYIQQKMKGMQANGEWKTVQSDFKKRVKEHLARPTPSRLPRAEDNRTWFFNPSLTVPYDVKDSHGQVIVKQGTVINPLDRVGLSSTLLFFDGDDEAQVAWVTQELTQHQKVKLILTSGSVKEVANQLKQAIYFDLNGFLVAKFQIKYLPVRVFQAGKRLQINEVTV</sequence>
<dbReference type="KEGG" id="lfa:LFA_2891"/>
<dbReference type="STRING" id="1212491.LFA_2891"/>
<dbReference type="EMBL" id="LN614827">
    <property type="protein sequence ID" value="CEG58245.1"/>
    <property type="molecule type" value="Genomic_DNA"/>
</dbReference>
<gene>
    <name evidence="2" type="primary">traW</name>
    <name evidence="2" type="ORF">LFA_2891</name>
</gene>
<dbReference type="InterPro" id="IPR014114">
    <property type="entry name" value="TraW"/>
</dbReference>
<protein>
    <submittedName>
        <fullName evidence="2">Conjugal transfer pilus assembly protein TraW</fullName>
    </submittedName>
</protein>
<dbReference type="Proteomes" id="UP000032430">
    <property type="component" value="Chromosome I"/>
</dbReference>
<dbReference type="AlphaFoldDB" id="A0A098G9S9"/>
<reference evidence="3" key="1">
    <citation type="submission" date="2014-09" db="EMBL/GenBank/DDBJ databases">
        <authorList>
            <person name="Gomez-Valero L."/>
        </authorList>
    </citation>
    <scope>NUCLEOTIDE SEQUENCE [LARGE SCALE GENOMIC DNA]</scope>
    <source>
        <strain evidence="3">ATCC700992</strain>
    </source>
</reference>
<feature type="signal peptide" evidence="1">
    <location>
        <begin position="1"/>
        <end position="18"/>
    </location>
</feature>
<dbReference type="OrthoDB" id="7171737at2"/>
<evidence type="ECO:0000313" key="3">
    <source>
        <dbReference type="Proteomes" id="UP000032430"/>
    </source>
</evidence>
<proteinExistence type="predicted"/>
<dbReference type="RefSeq" id="WP_045096607.1">
    <property type="nucleotide sequence ID" value="NZ_LN614827.1"/>
</dbReference>
<keyword evidence="1" id="KW-0732">Signal</keyword>
<name>A0A098G9S9_9GAMM</name>
<dbReference type="NCBIfam" id="TIGR02743">
    <property type="entry name" value="TraW"/>
    <property type="match status" value="1"/>
</dbReference>
<feature type="chain" id="PRO_5001942310" evidence="1">
    <location>
        <begin position="19"/>
        <end position="202"/>
    </location>
</feature>
<dbReference type="HOGENOM" id="CLU_087622_1_0_6"/>
<evidence type="ECO:0000313" key="2">
    <source>
        <dbReference type="EMBL" id="CEG58245.1"/>
    </source>
</evidence>
<keyword evidence="3" id="KW-1185">Reference proteome</keyword>